<feature type="domain" description="Aerobactin siderophore biosynthesis IucA/IucC N-terminal" evidence="4">
    <location>
        <begin position="149"/>
        <end position="228"/>
    </location>
</feature>
<dbReference type="PANTHER" id="PTHR34384:SF5">
    <property type="entry name" value="L-2,3-DIAMINOPROPANOATE--CITRATE LIGASE"/>
    <property type="match status" value="1"/>
</dbReference>
<name>A0ABU3I1L8_9ACTN</name>
<evidence type="ECO:0000256" key="2">
    <source>
        <dbReference type="ARBA" id="ARBA00007832"/>
    </source>
</evidence>
<dbReference type="EMBL" id="JAVSGH010000022">
    <property type="protein sequence ID" value="MDT3726842.1"/>
    <property type="molecule type" value="Genomic_DNA"/>
</dbReference>
<reference evidence="6" key="1">
    <citation type="submission" date="2024-05" db="EMBL/GenBank/DDBJ databases">
        <title>30 novel species of actinomycetes from the DSMZ collection.</title>
        <authorList>
            <person name="Nouioui I."/>
        </authorList>
    </citation>
    <scope>NUCLEOTIDE SEQUENCE</scope>
    <source>
        <strain evidence="6">DSM 41972</strain>
    </source>
</reference>
<dbReference type="Gene3D" id="1.10.510.40">
    <property type="match status" value="1"/>
</dbReference>
<evidence type="ECO:0000313" key="6">
    <source>
        <dbReference type="EMBL" id="MDT3726842.1"/>
    </source>
</evidence>
<dbReference type="InterPro" id="IPR007310">
    <property type="entry name" value="Aerobactin_biosyn_IucA/IucC_N"/>
</dbReference>
<proteinExistence type="inferred from homology"/>
<evidence type="ECO:0000259" key="4">
    <source>
        <dbReference type="Pfam" id="PF04183"/>
    </source>
</evidence>
<dbReference type="RefSeq" id="WP_093551848.1">
    <property type="nucleotide sequence ID" value="NZ_JAVSGH010000022.1"/>
</dbReference>
<feature type="region of interest" description="Disordered" evidence="3">
    <location>
        <begin position="230"/>
        <end position="249"/>
    </location>
</feature>
<dbReference type="Gene3D" id="6.10.250.3370">
    <property type="match status" value="1"/>
</dbReference>
<dbReference type="Pfam" id="PF04183">
    <property type="entry name" value="IucA_IucC"/>
    <property type="match status" value="2"/>
</dbReference>
<dbReference type="InterPro" id="IPR022770">
    <property type="entry name" value="IucA/IucC-like_C"/>
</dbReference>
<feature type="domain" description="Aerobactin siderophore biosynthesis IucA/IucC-like C-terminal" evidence="5">
    <location>
        <begin position="380"/>
        <end position="474"/>
    </location>
</feature>
<comment type="caution">
    <text evidence="6">The sequence shown here is derived from an EMBL/GenBank/DDBJ whole genome shotgun (WGS) entry which is preliminary data.</text>
</comment>
<comment type="pathway">
    <text evidence="1">Siderophore biosynthesis.</text>
</comment>
<evidence type="ECO:0000256" key="1">
    <source>
        <dbReference type="ARBA" id="ARBA00004924"/>
    </source>
</evidence>
<gene>
    <name evidence="6" type="ORF">ROS62_18965</name>
</gene>
<evidence type="ECO:0000313" key="7">
    <source>
        <dbReference type="Proteomes" id="UP001181313"/>
    </source>
</evidence>
<protein>
    <submittedName>
        <fullName evidence="6">IucA/IucC family siderophore biosynthesis protein</fullName>
    </submittedName>
</protein>
<comment type="similarity">
    <text evidence="2">Belongs to the IucA/IucC family.</text>
</comment>
<dbReference type="InterPro" id="IPR037455">
    <property type="entry name" value="LucA/IucC-like"/>
</dbReference>
<dbReference type="PANTHER" id="PTHR34384">
    <property type="entry name" value="L-2,3-DIAMINOPROPANOATE--CITRATE LIGASE"/>
    <property type="match status" value="1"/>
</dbReference>
<dbReference type="Proteomes" id="UP001181313">
    <property type="component" value="Unassembled WGS sequence"/>
</dbReference>
<evidence type="ECO:0000256" key="3">
    <source>
        <dbReference type="SAM" id="MobiDB-lite"/>
    </source>
</evidence>
<evidence type="ECO:0000259" key="5">
    <source>
        <dbReference type="Pfam" id="PF06276"/>
    </source>
</evidence>
<accession>A0ABU3I1L8</accession>
<feature type="domain" description="Aerobactin siderophore biosynthesis IucA/IucC N-terminal" evidence="4">
    <location>
        <begin position="268"/>
        <end position="368"/>
    </location>
</feature>
<organism evidence="6 7">
    <name type="scientific">Streptomyces althioticus subsp. attaecolombicae</name>
    <dbReference type="NCBI Taxonomy" id="3075534"/>
    <lineage>
        <taxon>Bacteria</taxon>
        <taxon>Bacillati</taxon>
        <taxon>Actinomycetota</taxon>
        <taxon>Actinomycetes</taxon>
        <taxon>Kitasatosporales</taxon>
        <taxon>Streptomycetaceae</taxon>
        <taxon>Streptomyces</taxon>
        <taxon>Streptomyces althioticus group</taxon>
    </lineage>
</organism>
<keyword evidence="7" id="KW-1185">Reference proteome</keyword>
<sequence length="536" mass="55931">MPRPSTAEAEIAEELAVVRPALLPAYTDALPGARAAVLTRLWRGLTHDPLPWVTGREDTRSGVVLRLADGRRLEGPASDPYATDARVTAVRLDGTEYDDPAPLMTDLAVPHADSFAAELGHSAASLALSRAGQQDFGGPGDAAPERDWEWEQRVVDGHPFHPNCRSRPGFSVAEQLAYGPEHRPVVELRLVPVPAAECLVSGVWPDGLRDGDRLLVPVHPWQAAHVLKRAGDGSAPGGGEGAAWADGEGAARADGEGAASVRGVGVLAAHPLMALRTLALPDGPHVKTAVSARLTSSVRDISLGSVAASAVLSDFGQTVAERTDGLLRITRTPAAVAAGSPDLTALLRESPEAYAGPGERVVPVAALAATGLPRSPARLARLARLALTVGLRLLDLGVALEAHGQNLLVVLSPDGEPVRLVYRDLADLRVSPARLARHGISVPEVPDRMVTDDALALRRKLFGSLVAGALAGTAGSGTALRAALEKAVPDLPRTDGLSALRDGPLPAKALTLMRLSPGATGDQWAELPNPLRFGTR</sequence>
<dbReference type="Pfam" id="PF06276">
    <property type="entry name" value="FhuF"/>
    <property type="match status" value="1"/>
</dbReference>